<dbReference type="PROSITE" id="PS51257">
    <property type="entry name" value="PROKAR_LIPOPROTEIN"/>
    <property type="match status" value="1"/>
</dbReference>
<dbReference type="SUPFAM" id="SSF159501">
    <property type="entry name" value="EreA/ChaN-like"/>
    <property type="match status" value="1"/>
</dbReference>
<name>A0ABW8Q0I7_9GAMM</name>
<keyword evidence="1" id="KW-0732">Signal</keyword>
<evidence type="ECO:0000313" key="3">
    <source>
        <dbReference type="EMBL" id="MFK7161721.1"/>
    </source>
</evidence>
<proteinExistence type="predicted"/>
<dbReference type="EMBL" id="JBANFI010000008">
    <property type="protein sequence ID" value="MFK7161721.1"/>
    <property type="molecule type" value="Genomic_DNA"/>
</dbReference>
<dbReference type="PIRSF" id="PIRSF020419">
    <property type="entry name" value="Fe_uptake_reg_CjrA_prd"/>
    <property type="match status" value="1"/>
</dbReference>
<gene>
    <name evidence="3" type="ORF">V6U78_11805</name>
</gene>
<keyword evidence="3" id="KW-0449">Lipoprotein</keyword>
<dbReference type="Pfam" id="PF04187">
    <property type="entry name" value="Cofac_haem_bdg"/>
    <property type="match status" value="1"/>
</dbReference>
<organism evidence="3 4">
    <name type="scientific">Marinospirillum alkalitolerans</name>
    <dbReference type="NCBI Taxonomy" id="3123374"/>
    <lineage>
        <taxon>Bacteria</taxon>
        <taxon>Pseudomonadati</taxon>
        <taxon>Pseudomonadota</taxon>
        <taxon>Gammaproteobacteria</taxon>
        <taxon>Oceanospirillales</taxon>
        <taxon>Oceanospirillaceae</taxon>
        <taxon>Marinospirillum</taxon>
    </lineage>
</organism>
<accession>A0ABW8Q0I7</accession>
<protein>
    <submittedName>
        <fullName evidence="3">ChaN family lipoprotein</fullName>
    </submittedName>
</protein>
<feature type="chain" id="PRO_5046284146" evidence="1">
    <location>
        <begin position="34"/>
        <end position="312"/>
    </location>
</feature>
<dbReference type="RefSeq" id="WP_405341094.1">
    <property type="nucleotide sequence ID" value="NZ_JBANFI010000008.1"/>
</dbReference>
<evidence type="ECO:0000259" key="2">
    <source>
        <dbReference type="Pfam" id="PF04187"/>
    </source>
</evidence>
<dbReference type="Proteomes" id="UP001621714">
    <property type="component" value="Unassembled WGS sequence"/>
</dbReference>
<dbReference type="CDD" id="cd14727">
    <property type="entry name" value="ChanN-like"/>
    <property type="match status" value="1"/>
</dbReference>
<sequence>MRKNPRLRSRRTGHWLGCCLLLSISGWLSGCQALPSQTAAPSEMLQGRLWSVEQADFVKISQLLAELPAGSWLLVGEQHDHPEHQQWAQRWIEDLAAQGRLGAVAFEMAHYQQQAALDRALGQEQITPEALEWVAAWPWDRYQSVVETSLRLAPRVVGADLTRAEQLAAYREGAPQAALSPAQAAALDQLIDEGHCQLLPPERLPQMRQVQLARDQQMAAILSTTPLNERIGVFLAGSVHQRPDLGVPRWLAEGVQSVTVRLVTLDERTRAEAYLEPGVEQRVTADYLLFTAPLPAADYCAELRAQFQSTHH</sequence>
<comment type="caution">
    <text evidence="3">The sequence shown here is derived from an EMBL/GenBank/DDBJ whole genome shotgun (WGS) entry which is preliminary data.</text>
</comment>
<evidence type="ECO:0000313" key="4">
    <source>
        <dbReference type="Proteomes" id="UP001621714"/>
    </source>
</evidence>
<evidence type="ECO:0000256" key="1">
    <source>
        <dbReference type="SAM" id="SignalP"/>
    </source>
</evidence>
<feature type="domain" description="Haem-binding uptake Tiki superfamily ChaN" evidence="2">
    <location>
        <begin position="64"/>
        <end position="251"/>
    </location>
</feature>
<keyword evidence="4" id="KW-1185">Reference proteome</keyword>
<reference evidence="3 4" key="1">
    <citation type="submission" date="2024-02" db="EMBL/GenBank/DDBJ databases">
        <title>Marinospirillum sp. MEB 164 isolated from Lonar lake sediment.</title>
        <authorList>
            <person name="Joshi A."/>
            <person name="Thite S."/>
        </authorList>
    </citation>
    <scope>NUCLEOTIDE SEQUENCE [LARGE SCALE GENOMIC DNA]</scope>
    <source>
        <strain evidence="3 4">MEB164</strain>
    </source>
</reference>
<dbReference type="InterPro" id="IPR016773">
    <property type="entry name" value="Fe3_uptake_reg_CjrA_prd"/>
</dbReference>
<dbReference type="Gene3D" id="3.40.50.11550">
    <property type="match status" value="2"/>
</dbReference>
<feature type="signal peptide" evidence="1">
    <location>
        <begin position="1"/>
        <end position="33"/>
    </location>
</feature>
<dbReference type="InterPro" id="IPR007314">
    <property type="entry name" value="Cofac_haem-bd_dom"/>
</dbReference>